<proteinExistence type="predicted"/>
<dbReference type="PRINTS" id="PR00332">
    <property type="entry name" value="HISTRIAD"/>
</dbReference>
<accession>H8GF23</accession>
<dbReference type="PROSITE" id="PS51084">
    <property type="entry name" value="HIT_2"/>
    <property type="match status" value="1"/>
</dbReference>
<dbReference type="Pfam" id="PF01230">
    <property type="entry name" value="HIT"/>
    <property type="match status" value="1"/>
</dbReference>
<name>H8GF23_9PSEU</name>
<dbReference type="InterPro" id="IPR011146">
    <property type="entry name" value="HIT-like"/>
</dbReference>
<feature type="domain" description="HIT" evidence="5">
    <location>
        <begin position="26"/>
        <end position="134"/>
    </location>
</feature>
<protein>
    <submittedName>
        <fullName evidence="6">HIT family hydrolase, diadenosine tetraphosphate hydrolase</fullName>
    </submittedName>
</protein>
<dbReference type="PANTHER" id="PTHR23089">
    <property type="entry name" value="HISTIDINE TRIAD HIT PROTEIN"/>
    <property type="match status" value="1"/>
</dbReference>
<feature type="short sequence motif" description="Histidine triad motif" evidence="2 3">
    <location>
        <begin position="118"/>
        <end position="122"/>
    </location>
</feature>
<dbReference type="AlphaFoldDB" id="H8GF23"/>
<dbReference type="GO" id="GO:0016787">
    <property type="term" value="F:hydrolase activity"/>
    <property type="evidence" value="ECO:0007669"/>
    <property type="project" value="UniProtKB-KW"/>
</dbReference>
<dbReference type="RefSeq" id="WP_005444792.1">
    <property type="nucleotide sequence ID" value="NZ_CM001466.1"/>
</dbReference>
<dbReference type="InterPro" id="IPR036265">
    <property type="entry name" value="HIT-like_sf"/>
</dbReference>
<keyword evidence="7" id="KW-1185">Reference proteome</keyword>
<dbReference type="Gene3D" id="3.30.428.10">
    <property type="entry name" value="HIT-like"/>
    <property type="match status" value="1"/>
</dbReference>
<organism evidence="6 7">
    <name type="scientific">Saccharomonospora azurea NA-128</name>
    <dbReference type="NCBI Taxonomy" id="882081"/>
    <lineage>
        <taxon>Bacteria</taxon>
        <taxon>Bacillati</taxon>
        <taxon>Actinomycetota</taxon>
        <taxon>Actinomycetes</taxon>
        <taxon>Pseudonocardiales</taxon>
        <taxon>Pseudonocardiaceae</taxon>
        <taxon>Saccharomonospora</taxon>
    </lineage>
</organism>
<evidence type="ECO:0000313" key="7">
    <source>
        <dbReference type="Proteomes" id="UP000004705"/>
    </source>
</evidence>
<dbReference type="Proteomes" id="UP000004705">
    <property type="component" value="Chromosome"/>
</dbReference>
<feature type="region of interest" description="Disordered" evidence="4">
    <location>
        <begin position="1"/>
        <end position="22"/>
    </location>
</feature>
<feature type="compositionally biased region" description="Basic and acidic residues" evidence="4">
    <location>
        <begin position="1"/>
        <end position="11"/>
    </location>
</feature>
<keyword evidence="6" id="KW-0378">Hydrolase</keyword>
<evidence type="ECO:0000256" key="1">
    <source>
        <dbReference type="PIRSR" id="PIRSR601310-1"/>
    </source>
</evidence>
<evidence type="ECO:0000256" key="4">
    <source>
        <dbReference type="SAM" id="MobiDB-lite"/>
    </source>
</evidence>
<dbReference type="HOGENOM" id="CLU_056776_8_1_11"/>
<dbReference type="EMBL" id="CM001466">
    <property type="protein sequence ID" value="EHY91054.1"/>
    <property type="molecule type" value="Genomic_DNA"/>
</dbReference>
<dbReference type="OrthoDB" id="9784774at2"/>
<gene>
    <name evidence="6" type="ORF">SacazDRAFT_04205</name>
</gene>
<evidence type="ECO:0000256" key="2">
    <source>
        <dbReference type="PIRSR" id="PIRSR601310-3"/>
    </source>
</evidence>
<dbReference type="InterPro" id="IPR001310">
    <property type="entry name" value="Histidine_triad_HIT"/>
</dbReference>
<evidence type="ECO:0000256" key="3">
    <source>
        <dbReference type="PROSITE-ProRule" id="PRU00464"/>
    </source>
</evidence>
<dbReference type="SUPFAM" id="SSF54197">
    <property type="entry name" value="HIT-like"/>
    <property type="match status" value="1"/>
</dbReference>
<feature type="active site" description="Tele-AMP-histidine intermediate" evidence="1">
    <location>
        <position position="120"/>
    </location>
</feature>
<evidence type="ECO:0000259" key="5">
    <source>
        <dbReference type="PROSITE" id="PS51084"/>
    </source>
</evidence>
<reference evidence="6 7" key="1">
    <citation type="journal article" date="2012" name="Stand. Genomic Sci.">
        <title>Genome sequence of the soil bacterium Saccharomonospora azurea type strain (NA-128(T)).</title>
        <authorList>
            <person name="Klenk H.P."/>
            <person name="Held B."/>
            <person name="Lucas S."/>
            <person name="Lapidus A."/>
            <person name="Copeland A."/>
            <person name="Hammon N."/>
            <person name="Pitluck S."/>
            <person name="Goodwin L.A."/>
            <person name="Han C."/>
            <person name="Tapia R."/>
            <person name="Brambilla E.M."/>
            <person name="Potter G."/>
            <person name="Land M."/>
            <person name="Ivanova N."/>
            <person name="Rohde M."/>
            <person name="Goker M."/>
            <person name="Detter J.C."/>
            <person name="Kyrpides N.C."/>
            <person name="Woyke T."/>
        </authorList>
    </citation>
    <scope>NUCLEOTIDE SEQUENCE [LARGE SCALE GENOMIC DNA]</scope>
    <source>
        <strain evidence="6 7">NA-128</strain>
    </source>
</reference>
<dbReference type="CDD" id="cd01276">
    <property type="entry name" value="PKCI_related"/>
    <property type="match status" value="1"/>
</dbReference>
<sequence>MSESETGRDTEGPGGTNGTESASETLFERIIAREIPADIVYETDTTLAFRDISPQASTHVLVVPKARHRTVADLAAADPGLLAEVVATAAKVAELEGLHDGYRIVFNTGPDAGQTVFHVHAHVLGGEQLGHFGRSSQ</sequence>
<evidence type="ECO:0000313" key="6">
    <source>
        <dbReference type="EMBL" id="EHY91054.1"/>
    </source>
</evidence>